<dbReference type="AlphaFoldDB" id="A0AAN8Q3W2"/>
<accession>A0AAN8Q3W2</accession>
<comment type="caution">
    <text evidence="1">The sequence shown here is derived from an EMBL/GenBank/DDBJ whole genome shotgun (WGS) entry which is preliminary data.</text>
</comment>
<dbReference type="Proteomes" id="UP001347796">
    <property type="component" value="Unassembled WGS sequence"/>
</dbReference>
<organism evidence="1 2">
    <name type="scientific">Patella caerulea</name>
    <name type="common">Rayed Mediterranean limpet</name>
    <dbReference type="NCBI Taxonomy" id="87958"/>
    <lineage>
        <taxon>Eukaryota</taxon>
        <taxon>Metazoa</taxon>
        <taxon>Spiralia</taxon>
        <taxon>Lophotrochozoa</taxon>
        <taxon>Mollusca</taxon>
        <taxon>Gastropoda</taxon>
        <taxon>Patellogastropoda</taxon>
        <taxon>Patelloidea</taxon>
        <taxon>Patellidae</taxon>
        <taxon>Patella</taxon>
    </lineage>
</organism>
<dbReference type="EMBL" id="JAZGQO010000005">
    <property type="protein sequence ID" value="KAK6186626.1"/>
    <property type="molecule type" value="Genomic_DNA"/>
</dbReference>
<sequence>MSREKITEIKGRKSQLFADQMNKIRQRQTYIAERNKKEQESKKKMVEDNYLKYGLWDTAHKIDQQLQKRTTTKDQLIALKEQINIYEQLFQFTKKDKHLLQFSSHGKHLI</sequence>
<gene>
    <name evidence="1" type="ORF">SNE40_005915</name>
</gene>
<proteinExistence type="predicted"/>
<protein>
    <submittedName>
        <fullName evidence="1">Uncharacterized protein</fullName>
    </submittedName>
</protein>
<evidence type="ECO:0000313" key="1">
    <source>
        <dbReference type="EMBL" id="KAK6186626.1"/>
    </source>
</evidence>
<keyword evidence="2" id="KW-1185">Reference proteome</keyword>
<reference evidence="1 2" key="1">
    <citation type="submission" date="2024-01" db="EMBL/GenBank/DDBJ databases">
        <title>The genome of the rayed Mediterranean limpet Patella caerulea (Linnaeus, 1758).</title>
        <authorList>
            <person name="Anh-Thu Weber A."/>
            <person name="Halstead-Nussloch G."/>
        </authorList>
    </citation>
    <scope>NUCLEOTIDE SEQUENCE [LARGE SCALE GENOMIC DNA]</scope>
    <source>
        <strain evidence="1">AATW-2023a</strain>
        <tissue evidence="1">Whole specimen</tissue>
    </source>
</reference>
<name>A0AAN8Q3W2_PATCE</name>
<evidence type="ECO:0000313" key="2">
    <source>
        <dbReference type="Proteomes" id="UP001347796"/>
    </source>
</evidence>